<dbReference type="GO" id="GO:0046872">
    <property type="term" value="F:metal ion binding"/>
    <property type="evidence" value="ECO:0007669"/>
    <property type="project" value="UniProtKB-KW"/>
</dbReference>
<keyword evidence="3 10" id="KW-0479">Metal-binding</keyword>
<name>A0A914WFX8_9BILA</name>
<accession>A0A914WFX8</accession>
<evidence type="ECO:0000313" key="11">
    <source>
        <dbReference type="Proteomes" id="UP000887566"/>
    </source>
</evidence>
<dbReference type="GO" id="GO:0031683">
    <property type="term" value="F:G-protein beta/gamma-subunit complex binding"/>
    <property type="evidence" value="ECO:0007669"/>
    <property type="project" value="InterPro"/>
</dbReference>
<evidence type="ECO:0000256" key="8">
    <source>
        <dbReference type="ARBA" id="ARBA00023288"/>
    </source>
</evidence>
<dbReference type="AlphaFoldDB" id="A0A914WFX8"/>
<organism evidence="11 12">
    <name type="scientific">Plectus sambesii</name>
    <dbReference type="NCBI Taxonomy" id="2011161"/>
    <lineage>
        <taxon>Eukaryota</taxon>
        <taxon>Metazoa</taxon>
        <taxon>Ecdysozoa</taxon>
        <taxon>Nematoda</taxon>
        <taxon>Chromadorea</taxon>
        <taxon>Plectida</taxon>
        <taxon>Plectina</taxon>
        <taxon>Plectoidea</taxon>
        <taxon>Plectidae</taxon>
        <taxon>Plectus</taxon>
    </lineage>
</organism>
<evidence type="ECO:0000256" key="5">
    <source>
        <dbReference type="ARBA" id="ARBA00023134"/>
    </source>
</evidence>
<keyword evidence="6" id="KW-0564">Palmitate</keyword>
<evidence type="ECO:0000256" key="6">
    <source>
        <dbReference type="ARBA" id="ARBA00023139"/>
    </source>
</evidence>
<feature type="binding site" evidence="9">
    <location>
        <begin position="168"/>
        <end position="169"/>
    </location>
    <ligand>
        <name>GTP</name>
        <dbReference type="ChEBI" id="CHEBI:37565"/>
    </ligand>
</feature>
<dbReference type="GO" id="GO:0007606">
    <property type="term" value="P:sensory perception of chemical stimulus"/>
    <property type="evidence" value="ECO:0007669"/>
    <property type="project" value="TreeGrafter"/>
</dbReference>
<keyword evidence="5 9" id="KW-0342">GTP-binding</keyword>
<evidence type="ECO:0000256" key="1">
    <source>
        <dbReference type="ARBA" id="ARBA00011356"/>
    </source>
</evidence>
<dbReference type="SMART" id="SM00275">
    <property type="entry name" value="G_alpha"/>
    <property type="match status" value="1"/>
</dbReference>
<dbReference type="GO" id="GO:0007191">
    <property type="term" value="P:adenylate cyclase-activating dopamine receptor signaling pathway"/>
    <property type="evidence" value="ECO:0007669"/>
    <property type="project" value="TreeGrafter"/>
</dbReference>
<dbReference type="PROSITE" id="PS51882">
    <property type="entry name" value="G_ALPHA"/>
    <property type="match status" value="1"/>
</dbReference>
<sequence length="394" mass="45765">MGNCCEPQEKEVDGEAPIKTVKRPQEIVRLFLIGSGEAGKSTIIKQMQKLCEINPKDYQMYNEEWQPISDPIANRRDWTKIVHQNTLRVITILIQKAAEFGYEYSSAELKRCADDILEFCGDDPDTIHLRANTRVTPDLAAKIERLWTDSDGPISRTMQRRKEFVISDSTNYFLNVEKLHEISHANYVPSTDDIIRARDPTVDIHDYNFLLHRVHFSIHDMGGQPVEQAKLPQFLSSWLQNTRPGDRNFILYMAALSDYNQMHPKHPDRTRLDESIARLQVLLNMRELERCGFILFLNKRDIFEQKLTDDNDFSRLFEKYMDKKSSKKSLLNQAEKAVASKFAEAVSETRRLNDTLYCRFTCAVDTQMMEAIFGAVRNDIIHDLIRQGNWVPFP</sequence>
<evidence type="ECO:0000256" key="9">
    <source>
        <dbReference type="PIRSR" id="PIRSR601019-1"/>
    </source>
</evidence>
<dbReference type="InterPro" id="IPR011025">
    <property type="entry name" value="GproteinA_insert"/>
</dbReference>
<feature type="binding site" evidence="10">
    <location>
        <position position="41"/>
    </location>
    <ligand>
        <name>Mg(2+)</name>
        <dbReference type="ChEBI" id="CHEBI:18420"/>
    </ligand>
</feature>
<evidence type="ECO:0000313" key="12">
    <source>
        <dbReference type="WBParaSite" id="PSAMB.scaffold3size181960.g424.t1"/>
    </source>
</evidence>
<feature type="binding site" evidence="10">
    <location>
        <position position="201"/>
    </location>
    <ligand>
        <name>Mg(2+)</name>
        <dbReference type="ChEBI" id="CHEBI:18420"/>
    </ligand>
</feature>
<feature type="binding site" evidence="9">
    <location>
        <begin position="220"/>
        <end position="224"/>
    </location>
    <ligand>
        <name>GTP</name>
        <dbReference type="ChEBI" id="CHEBI:37565"/>
    </ligand>
</feature>
<dbReference type="WBParaSite" id="PSAMB.scaffold3size181960.g424.t1">
    <property type="protein sequence ID" value="PSAMB.scaffold3size181960.g424.t1"/>
    <property type="gene ID" value="PSAMB.scaffold3size181960.g424"/>
</dbReference>
<reference evidence="12" key="1">
    <citation type="submission" date="2022-11" db="UniProtKB">
        <authorList>
            <consortium name="WormBaseParasite"/>
        </authorList>
    </citation>
    <scope>IDENTIFICATION</scope>
</reference>
<evidence type="ECO:0000256" key="4">
    <source>
        <dbReference type="ARBA" id="ARBA00022741"/>
    </source>
</evidence>
<evidence type="ECO:0000256" key="2">
    <source>
        <dbReference type="ARBA" id="ARBA00022707"/>
    </source>
</evidence>
<evidence type="ECO:0000256" key="7">
    <source>
        <dbReference type="ARBA" id="ARBA00023224"/>
    </source>
</evidence>
<evidence type="ECO:0000256" key="10">
    <source>
        <dbReference type="PIRSR" id="PIRSR601019-2"/>
    </source>
</evidence>
<dbReference type="Gene3D" id="1.10.400.10">
    <property type="entry name" value="GI Alpha 1, domain 2-like"/>
    <property type="match status" value="1"/>
</dbReference>
<feature type="binding site" evidence="9">
    <location>
        <begin position="37"/>
        <end position="42"/>
    </location>
    <ligand>
        <name>GTP</name>
        <dbReference type="ChEBI" id="CHEBI:37565"/>
    </ligand>
</feature>
<keyword evidence="7" id="KW-0807">Transducer</keyword>
<dbReference type="SUPFAM" id="SSF52540">
    <property type="entry name" value="P-loop containing nucleoside triphosphate hydrolases"/>
    <property type="match status" value="1"/>
</dbReference>
<evidence type="ECO:0000256" key="3">
    <source>
        <dbReference type="ARBA" id="ARBA00022723"/>
    </source>
</evidence>
<dbReference type="GO" id="GO:0003924">
    <property type="term" value="F:GTPase activity"/>
    <property type="evidence" value="ECO:0007669"/>
    <property type="project" value="InterPro"/>
</dbReference>
<dbReference type="SUPFAM" id="SSF47895">
    <property type="entry name" value="Transducin (alpha subunit), insertion domain"/>
    <property type="match status" value="1"/>
</dbReference>
<keyword evidence="2" id="KW-0519">Myristate</keyword>
<feature type="binding site" evidence="9">
    <location>
        <begin position="298"/>
        <end position="301"/>
    </location>
    <ligand>
        <name>GTP</name>
        <dbReference type="ChEBI" id="CHEBI:37565"/>
    </ligand>
</feature>
<dbReference type="Pfam" id="PF00503">
    <property type="entry name" value="G-alpha"/>
    <property type="match status" value="1"/>
</dbReference>
<keyword evidence="4 9" id="KW-0547">Nucleotide-binding</keyword>
<keyword evidence="8" id="KW-0449">Lipoprotein</keyword>
<dbReference type="GO" id="GO:0005834">
    <property type="term" value="C:heterotrimeric G-protein complex"/>
    <property type="evidence" value="ECO:0007669"/>
    <property type="project" value="TreeGrafter"/>
</dbReference>
<dbReference type="InterPro" id="IPR027417">
    <property type="entry name" value="P-loop_NTPase"/>
</dbReference>
<protein>
    <submittedName>
        <fullName evidence="12">Uncharacterized protein</fullName>
    </submittedName>
</protein>
<keyword evidence="11" id="KW-1185">Reference proteome</keyword>
<dbReference type="Proteomes" id="UP000887566">
    <property type="component" value="Unplaced"/>
</dbReference>
<dbReference type="PANTHER" id="PTHR10218">
    <property type="entry name" value="GTP-BINDING PROTEIN ALPHA SUBUNIT"/>
    <property type="match status" value="1"/>
</dbReference>
<dbReference type="Gene3D" id="3.40.50.300">
    <property type="entry name" value="P-loop containing nucleotide triphosphate hydrolases"/>
    <property type="match status" value="1"/>
</dbReference>
<dbReference type="GO" id="GO:0005525">
    <property type="term" value="F:GTP binding"/>
    <property type="evidence" value="ECO:0007669"/>
    <property type="project" value="UniProtKB-KW"/>
</dbReference>
<feature type="binding site" evidence="9">
    <location>
        <position position="363"/>
    </location>
    <ligand>
        <name>GTP</name>
        <dbReference type="ChEBI" id="CHEBI:37565"/>
    </ligand>
</feature>
<dbReference type="FunFam" id="3.40.50.300:FF:000692">
    <property type="entry name" value="Guanine nucleotide-binding protein subunit alpha"/>
    <property type="match status" value="1"/>
</dbReference>
<dbReference type="PRINTS" id="PR00318">
    <property type="entry name" value="GPROTEINA"/>
</dbReference>
<keyword evidence="10" id="KW-0460">Magnesium</keyword>
<dbReference type="GO" id="GO:0005737">
    <property type="term" value="C:cytoplasm"/>
    <property type="evidence" value="ECO:0007669"/>
    <property type="project" value="TreeGrafter"/>
</dbReference>
<comment type="subunit">
    <text evidence="1">G proteins are composed of 3 units; alpha, beta and gamma. The alpha chain contains the guanine nucleotide binding site.</text>
</comment>
<dbReference type="PANTHER" id="PTHR10218:SF194">
    <property type="entry name" value="G PROTEIN, ALPHA SUBUNIT"/>
    <property type="match status" value="1"/>
</dbReference>
<dbReference type="InterPro" id="IPR001019">
    <property type="entry name" value="Gprotein_alpha_su"/>
</dbReference>
<dbReference type="GO" id="GO:0001664">
    <property type="term" value="F:G protein-coupled receptor binding"/>
    <property type="evidence" value="ECO:0007669"/>
    <property type="project" value="TreeGrafter"/>
</dbReference>
<proteinExistence type="predicted"/>